<name>A0A6A7B786_9PLEO</name>
<proteinExistence type="predicted"/>
<gene>
    <name evidence="1" type="ORF">T440DRAFT_478941</name>
</gene>
<evidence type="ECO:0000313" key="1">
    <source>
        <dbReference type="EMBL" id="KAF2850627.1"/>
    </source>
</evidence>
<dbReference type="Proteomes" id="UP000799423">
    <property type="component" value="Unassembled WGS sequence"/>
</dbReference>
<dbReference type="EMBL" id="MU006305">
    <property type="protein sequence ID" value="KAF2850627.1"/>
    <property type="molecule type" value="Genomic_DNA"/>
</dbReference>
<dbReference type="OrthoDB" id="3798153at2759"/>
<organism evidence="1 2">
    <name type="scientific">Plenodomus tracheiphilus IPT5</name>
    <dbReference type="NCBI Taxonomy" id="1408161"/>
    <lineage>
        <taxon>Eukaryota</taxon>
        <taxon>Fungi</taxon>
        <taxon>Dikarya</taxon>
        <taxon>Ascomycota</taxon>
        <taxon>Pezizomycotina</taxon>
        <taxon>Dothideomycetes</taxon>
        <taxon>Pleosporomycetidae</taxon>
        <taxon>Pleosporales</taxon>
        <taxon>Pleosporineae</taxon>
        <taxon>Leptosphaeriaceae</taxon>
        <taxon>Plenodomus</taxon>
    </lineage>
</organism>
<dbReference type="AlphaFoldDB" id="A0A6A7B786"/>
<keyword evidence="2" id="KW-1185">Reference proteome</keyword>
<sequence length="249" mass="27646">MSSMDYSDTEAKFRAEARDVHQGEEELQDVFNPQDLEAAARAVFSEDKFAKALLEDCSIHDFTYETILPAEERCPCAMRAVAVEEIGGPIHADLMAKVAVPVELLKTEKSIHIKFGLRYGGGRGVHYCNSDVWPLAVQAEVEYARKTGNMMMVDIGYPMVTRSSGKVIIESIASISDAYVVRNLAYQSLLFHQTEYNKLWGIHAKPSLTTAVRPPSNAGTVRNNRKGDHHKISYPPGHHAVPTTCYGFT</sequence>
<evidence type="ECO:0000313" key="2">
    <source>
        <dbReference type="Proteomes" id="UP000799423"/>
    </source>
</evidence>
<protein>
    <submittedName>
        <fullName evidence="1">Uncharacterized protein</fullName>
    </submittedName>
</protein>
<accession>A0A6A7B786</accession>
<reference evidence="1" key="1">
    <citation type="submission" date="2020-01" db="EMBL/GenBank/DDBJ databases">
        <authorList>
            <consortium name="DOE Joint Genome Institute"/>
            <person name="Haridas S."/>
            <person name="Albert R."/>
            <person name="Binder M."/>
            <person name="Bloem J."/>
            <person name="Labutti K."/>
            <person name="Salamov A."/>
            <person name="Andreopoulos B."/>
            <person name="Baker S.E."/>
            <person name="Barry K."/>
            <person name="Bills G."/>
            <person name="Bluhm B.H."/>
            <person name="Cannon C."/>
            <person name="Castanera R."/>
            <person name="Culley D.E."/>
            <person name="Daum C."/>
            <person name="Ezra D."/>
            <person name="Gonzalez J.B."/>
            <person name="Henrissat B."/>
            <person name="Kuo A."/>
            <person name="Liang C."/>
            <person name="Lipzen A."/>
            <person name="Lutzoni F."/>
            <person name="Magnuson J."/>
            <person name="Mondo S."/>
            <person name="Nolan M."/>
            <person name="Ohm R."/>
            <person name="Pangilinan J."/>
            <person name="Park H.-J."/>
            <person name="Ramirez L."/>
            <person name="Alfaro M."/>
            <person name="Sun H."/>
            <person name="Tritt A."/>
            <person name="Yoshinaga Y."/>
            <person name="Zwiers L.-H."/>
            <person name="Turgeon B.G."/>
            <person name="Goodwin S.B."/>
            <person name="Spatafora J.W."/>
            <person name="Crous P.W."/>
            <person name="Grigoriev I.V."/>
        </authorList>
    </citation>
    <scope>NUCLEOTIDE SEQUENCE</scope>
    <source>
        <strain evidence="1">IPT5</strain>
    </source>
</reference>